<name>K3WDA6_GLOUD</name>
<comment type="function">
    <text evidence="3">Endonuclease that specifically degrades the RNA of RNA-DNA hybrids.</text>
</comment>
<dbReference type="FunFam" id="3.40.970.10:FF:000001">
    <property type="entry name" value="Ribonuclease H1"/>
    <property type="match status" value="1"/>
</dbReference>
<dbReference type="Gene3D" id="3.40.970.10">
    <property type="entry name" value="Ribonuclease H1, N-terminal domain"/>
    <property type="match status" value="3"/>
</dbReference>
<dbReference type="CDD" id="cd09280">
    <property type="entry name" value="RNase_HI_eukaryote_like"/>
    <property type="match status" value="1"/>
</dbReference>
<keyword evidence="9" id="KW-0255">Endonuclease</keyword>
<dbReference type="EnsemblProtists" id="PYU1_T002947">
    <property type="protein sequence ID" value="PYU1_T002947"/>
    <property type="gene ID" value="PYU1_G002944"/>
</dbReference>
<keyword evidence="8" id="KW-0479">Metal-binding</keyword>
<evidence type="ECO:0000256" key="6">
    <source>
        <dbReference type="ARBA" id="ARBA00017721"/>
    </source>
</evidence>
<accession>K3WDA6</accession>
<proteinExistence type="inferred from homology"/>
<reference evidence="13" key="3">
    <citation type="submission" date="2015-02" db="UniProtKB">
        <authorList>
            <consortium name="EnsemblProtists"/>
        </authorList>
    </citation>
    <scope>IDENTIFICATION</scope>
    <source>
        <strain evidence="13">DAOM BR144</strain>
    </source>
</reference>
<evidence type="ECO:0000256" key="11">
    <source>
        <dbReference type="ARBA" id="ARBA00022842"/>
    </source>
</evidence>
<dbReference type="InterPro" id="IPR011320">
    <property type="entry name" value="RNase_H1_N"/>
</dbReference>
<dbReference type="Gene3D" id="3.30.420.10">
    <property type="entry name" value="Ribonuclease H-like superfamily/Ribonuclease H"/>
    <property type="match status" value="1"/>
</dbReference>
<dbReference type="FunFam" id="3.30.420.10:FF:000275">
    <property type="entry name" value="Ribonuclease H"/>
    <property type="match status" value="1"/>
</dbReference>
<evidence type="ECO:0000256" key="9">
    <source>
        <dbReference type="ARBA" id="ARBA00022759"/>
    </source>
</evidence>
<dbReference type="InParanoid" id="K3WDA6"/>
<evidence type="ECO:0000256" key="8">
    <source>
        <dbReference type="ARBA" id="ARBA00022723"/>
    </source>
</evidence>
<dbReference type="eggNOG" id="KOG3752">
    <property type="taxonomic scope" value="Eukaryota"/>
</dbReference>
<dbReference type="PANTHER" id="PTHR10642:SF26">
    <property type="entry name" value="RIBONUCLEASE H1"/>
    <property type="match status" value="1"/>
</dbReference>
<dbReference type="EC" id="3.1.26.4" evidence="5"/>
<dbReference type="GO" id="GO:0043137">
    <property type="term" value="P:DNA replication, removal of RNA primer"/>
    <property type="evidence" value="ECO:0007669"/>
    <property type="project" value="TreeGrafter"/>
</dbReference>
<organism evidence="13 14">
    <name type="scientific">Globisporangium ultimum (strain ATCC 200006 / CBS 805.95 / DAOM BR144)</name>
    <name type="common">Pythium ultimum</name>
    <dbReference type="NCBI Taxonomy" id="431595"/>
    <lineage>
        <taxon>Eukaryota</taxon>
        <taxon>Sar</taxon>
        <taxon>Stramenopiles</taxon>
        <taxon>Oomycota</taxon>
        <taxon>Peronosporomycetes</taxon>
        <taxon>Pythiales</taxon>
        <taxon>Pythiaceae</taxon>
        <taxon>Globisporangium</taxon>
    </lineage>
</organism>
<keyword evidence="10" id="KW-0378">Hydrolase</keyword>
<dbReference type="InterPro" id="IPR037056">
    <property type="entry name" value="RNase_H1_N_sf"/>
</dbReference>
<dbReference type="SUPFAM" id="SSF53098">
    <property type="entry name" value="Ribonuclease H-like"/>
    <property type="match status" value="1"/>
</dbReference>
<dbReference type="Pfam" id="PF01693">
    <property type="entry name" value="Cauli_VI"/>
    <property type="match status" value="3"/>
</dbReference>
<dbReference type="InterPro" id="IPR009027">
    <property type="entry name" value="Ribosomal_bL9/RNase_H1_N"/>
</dbReference>
<keyword evidence="14" id="KW-1185">Reference proteome</keyword>
<comment type="similarity">
    <text evidence="4">Belongs to the RNase H family.</text>
</comment>
<protein>
    <recommendedName>
        <fullName evidence="6">Ribonuclease H</fullName>
        <ecNumber evidence="5">3.1.26.4</ecNumber>
    </recommendedName>
</protein>
<evidence type="ECO:0000256" key="3">
    <source>
        <dbReference type="ARBA" id="ARBA00004065"/>
    </source>
</evidence>
<comment type="cofactor">
    <cofactor evidence="2">
        <name>Mg(2+)</name>
        <dbReference type="ChEBI" id="CHEBI:18420"/>
    </cofactor>
</comment>
<dbReference type="InterPro" id="IPR050092">
    <property type="entry name" value="RNase_H"/>
</dbReference>
<reference evidence="14" key="1">
    <citation type="journal article" date="2010" name="Genome Biol.">
        <title>Genome sequence of the necrotrophic plant pathogen Pythium ultimum reveals original pathogenicity mechanisms and effector repertoire.</title>
        <authorList>
            <person name="Levesque C.A."/>
            <person name="Brouwer H."/>
            <person name="Cano L."/>
            <person name="Hamilton J.P."/>
            <person name="Holt C."/>
            <person name="Huitema E."/>
            <person name="Raffaele S."/>
            <person name="Robideau G.P."/>
            <person name="Thines M."/>
            <person name="Win J."/>
            <person name="Zerillo M.M."/>
            <person name="Beakes G.W."/>
            <person name="Boore J.L."/>
            <person name="Busam D."/>
            <person name="Dumas B."/>
            <person name="Ferriera S."/>
            <person name="Fuerstenberg S.I."/>
            <person name="Gachon C.M."/>
            <person name="Gaulin E."/>
            <person name="Govers F."/>
            <person name="Grenville-Briggs L."/>
            <person name="Horner N."/>
            <person name="Hostetler J."/>
            <person name="Jiang R.H."/>
            <person name="Johnson J."/>
            <person name="Krajaejun T."/>
            <person name="Lin H."/>
            <person name="Meijer H.J."/>
            <person name="Moore B."/>
            <person name="Morris P."/>
            <person name="Phuntmart V."/>
            <person name="Puiu D."/>
            <person name="Shetty J."/>
            <person name="Stajich J.E."/>
            <person name="Tripathy S."/>
            <person name="Wawra S."/>
            <person name="van West P."/>
            <person name="Whitty B.R."/>
            <person name="Coutinho P.M."/>
            <person name="Henrissat B."/>
            <person name="Martin F."/>
            <person name="Thomas P.D."/>
            <person name="Tyler B.M."/>
            <person name="De Vries R.P."/>
            <person name="Kamoun S."/>
            <person name="Yandell M."/>
            <person name="Tisserat N."/>
            <person name="Buell C.R."/>
        </authorList>
    </citation>
    <scope>NUCLEOTIDE SEQUENCE</scope>
    <source>
        <strain evidence="14">DAOM:BR144</strain>
    </source>
</reference>
<dbReference type="PROSITE" id="PS50879">
    <property type="entry name" value="RNASE_H_1"/>
    <property type="match status" value="1"/>
</dbReference>
<evidence type="ECO:0000256" key="7">
    <source>
        <dbReference type="ARBA" id="ARBA00022722"/>
    </source>
</evidence>
<dbReference type="Pfam" id="PF00075">
    <property type="entry name" value="RNase_H"/>
    <property type="match status" value="1"/>
</dbReference>
<comment type="catalytic activity">
    <reaction evidence="1">
        <text>Endonucleolytic cleavage to 5'-phosphomonoester.</text>
        <dbReference type="EC" id="3.1.26.4"/>
    </reaction>
</comment>
<dbReference type="STRING" id="431595.K3WDA6"/>
<dbReference type="InterPro" id="IPR012337">
    <property type="entry name" value="RNaseH-like_sf"/>
</dbReference>
<dbReference type="Proteomes" id="UP000019132">
    <property type="component" value="Unassembled WGS sequence"/>
</dbReference>
<evidence type="ECO:0000256" key="5">
    <source>
        <dbReference type="ARBA" id="ARBA00012180"/>
    </source>
</evidence>
<evidence type="ECO:0000256" key="1">
    <source>
        <dbReference type="ARBA" id="ARBA00000077"/>
    </source>
</evidence>
<evidence type="ECO:0000256" key="4">
    <source>
        <dbReference type="ARBA" id="ARBA00005300"/>
    </source>
</evidence>
<dbReference type="GO" id="GO:0046872">
    <property type="term" value="F:metal ion binding"/>
    <property type="evidence" value="ECO:0007669"/>
    <property type="project" value="UniProtKB-KW"/>
</dbReference>
<dbReference type="InterPro" id="IPR036397">
    <property type="entry name" value="RNaseH_sf"/>
</dbReference>
<sequence length="418" mass="45974">MGKNGFYAVASGRREGIFTSWAEAEVQVKGFKGAKFKSFPTRHDAEGFLSANGSSSSPSRKRSFDTDAALLLPARKQARANDGRLTRLVAASSHAAETKYYAVAEGHSTGVVTSWPQVLSLTDGYTRPVYRKFETREAAEAFLSDYTQATAKTAATLNRTVATSSTATLPAATTTTANVSDALAEVKPPALLPERYWYAVAKGRQTGVFETWPEAKPHVDGLLSASFKKFPSRDEAEAFVRRHAQSTSISGSNPDPQHPDTLVAFCDGSALQNGRRGCQAGFACVFPHCESWNVAKKLNEPRATNNRAEYFAALEAMRRANIENPSQDQLLYIFSDSMLLIRSMTEWIGKWQKNNWRKADGQPVLNRDILETLVHEQGTRRIIWRHVKAHTGRTDWKSKWNDAADRAAQGAARGSGAP</sequence>
<evidence type="ECO:0000313" key="13">
    <source>
        <dbReference type="EnsemblProtists" id="PYU1_T002947"/>
    </source>
</evidence>
<dbReference type="FunFam" id="3.40.970.10:FF:000002">
    <property type="entry name" value="Ribonuclease H"/>
    <property type="match status" value="1"/>
</dbReference>
<evidence type="ECO:0000313" key="14">
    <source>
        <dbReference type="Proteomes" id="UP000019132"/>
    </source>
</evidence>
<dbReference type="AlphaFoldDB" id="K3WDA6"/>
<dbReference type="SUPFAM" id="SSF55658">
    <property type="entry name" value="L9 N-domain-like"/>
    <property type="match status" value="3"/>
</dbReference>
<dbReference type="InterPro" id="IPR002156">
    <property type="entry name" value="RNaseH_domain"/>
</dbReference>
<evidence type="ECO:0000256" key="2">
    <source>
        <dbReference type="ARBA" id="ARBA00001946"/>
    </source>
</evidence>
<dbReference type="GO" id="GO:0003676">
    <property type="term" value="F:nucleic acid binding"/>
    <property type="evidence" value="ECO:0007669"/>
    <property type="project" value="InterPro"/>
</dbReference>
<evidence type="ECO:0000256" key="10">
    <source>
        <dbReference type="ARBA" id="ARBA00022801"/>
    </source>
</evidence>
<dbReference type="HOGENOM" id="CLU_030894_0_1_1"/>
<keyword evidence="11" id="KW-0460">Magnesium</keyword>
<reference evidence="14" key="2">
    <citation type="submission" date="2010-04" db="EMBL/GenBank/DDBJ databases">
        <authorList>
            <person name="Buell R."/>
            <person name="Hamilton J."/>
            <person name="Hostetler J."/>
        </authorList>
    </citation>
    <scope>NUCLEOTIDE SEQUENCE [LARGE SCALE GENOMIC DNA]</scope>
    <source>
        <strain evidence="14">DAOM:BR144</strain>
    </source>
</reference>
<dbReference type="VEuPathDB" id="FungiDB:PYU1_G002944"/>
<dbReference type="GO" id="GO:0004523">
    <property type="term" value="F:RNA-DNA hybrid ribonuclease activity"/>
    <property type="evidence" value="ECO:0007669"/>
    <property type="project" value="UniProtKB-EC"/>
</dbReference>
<feature type="domain" description="RNase H type-1" evidence="12">
    <location>
        <begin position="258"/>
        <end position="413"/>
    </location>
</feature>
<evidence type="ECO:0000259" key="12">
    <source>
        <dbReference type="PROSITE" id="PS50879"/>
    </source>
</evidence>
<keyword evidence="7" id="KW-0540">Nuclease</keyword>
<dbReference type="EMBL" id="GL376628">
    <property type="status" value="NOT_ANNOTATED_CDS"/>
    <property type="molecule type" value="Genomic_DNA"/>
</dbReference>
<dbReference type="PANTHER" id="PTHR10642">
    <property type="entry name" value="RIBONUCLEASE H1"/>
    <property type="match status" value="1"/>
</dbReference>
<dbReference type="OMA" id="IRSMTEW"/>